<dbReference type="RefSeq" id="WP_179604423.1">
    <property type="nucleotide sequence ID" value="NZ_BAABEH010000001.1"/>
</dbReference>
<organism evidence="2 3">
    <name type="scientific">Leifsonia shinshuensis</name>
    <dbReference type="NCBI Taxonomy" id="150026"/>
    <lineage>
        <taxon>Bacteria</taxon>
        <taxon>Bacillati</taxon>
        <taxon>Actinomycetota</taxon>
        <taxon>Actinomycetes</taxon>
        <taxon>Micrococcales</taxon>
        <taxon>Microbacteriaceae</taxon>
        <taxon>Leifsonia</taxon>
    </lineage>
</organism>
<evidence type="ECO:0000256" key="1">
    <source>
        <dbReference type="SAM" id="Phobius"/>
    </source>
</evidence>
<feature type="transmembrane region" description="Helical" evidence="1">
    <location>
        <begin position="12"/>
        <end position="29"/>
    </location>
</feature>
<keyword evidence="1" id="KW-1133">Transmembrane helix</keyword>
<feature type="transmembrane region" description="Helical" evidence="1">
    <location>
        <begin position="61"/>
        <end position="80"/>
    </location>
</feature>
<accession>A0A853CU86</accession>
<feature type="transmembrane region" description="Helical" evidence="1">
    <location>
        <begin position="35"/>
        <end position="54"/>
    </location>
</feature>
<dbReference type="AlphaFoldDB" id="A0A853CU86"/>
<reference evidence="2 3" key="1">
    <citation type="submission" date="2020-07" db="EMBL/GenBank/DDBJ databases">
        <title>Sequencing the genomes of 1000 actinobacteria strains.</title>
        <authorList>
            <person name="Klenk H.-P."/>
        </authorList>
    </citation>
    <scope>NUCLEOTIDE SEQUENCE [LARGE SCALE GENOMIC DNA]</scope>
    <source>
        <strain evidence="2 3">DSM 15165</strain>
    </source>
</reference>
<dbReference type="EMBL" id="JACCFL010000001">
    <property type="protein sequence ID" value="NYJ22370.1"/>
    <property type="molecule type" value="Genomic_DNA"/>
</dbReference>
<keyword evidence="1" id="KW-0812">Transmembrane</keyword>
<evidence type="ECO:0000313" key="3">
    <source>
        <dbReference type="Proteomes" id="UP000578352"/>
    </source>
</evidence>
<name>A0A853CU86_9MICO</name>
<comment type="caution">
    <text evidence="2">The sequence shown here is derived from an EMBL/GenBank/DDBJ whole genome shotgun (WGS) entry which is preliminary data.</text>
</comment>
<feature type="transmembrane region" description="Helical" evidence="1">
    <location>
        <begin position="130"/>
        <end position="148"/>
    </location>
</feature>
<evidence type="ECO:0000313" key="2">
    <source>
        <dbReference type="EMBL" id="NYJ22370.1"/>
    </source>
</evidence>
<keyword evidence="1" id="KW-0472">Membrane</keyword>
<sequence>MSARGSRVVRGFAAAGVATLVAALFHMAGGGQAPSALALTLSLVFSSLASIVLVGRRVALWRLALAVPVSQFLFHALFTLSPSATFSGMPADGHLHAGMHLTLVPGSAVASAGMAPAGMIAGPTFLGEDAGMWLAHAAAAALTIAVLLRGERTLLAVARFAFFRLTRFADRVAAVAPAPLRRVATPIDTVPASLRGVDALIGSLRHRGPPRVVVPAG</sequence>
<gene>
    <name evidence="2" type="ORF">HNR13_000657</name>
</gene>
<protein>
    <submittedName>
        <fullName evidence="2">Uncharacterized protein</fullName>
    </submittedName>
</protein>
<dbReference type="Proteomes" id="UP000578352">
    <property type="component" value="Unassembled WGS sequence"/>
</dbReference>
<proteinExistence type="predicted"/>